<keyword evidence="1" id="KW-0732">Signal</keyword>
<dbReference type="Gene3D" id="3.20.20.80">
    <property type="entry name" value="Glycosidases"/>
    <property type="match status" value="1"/>
</dbReference>
<comment type="caution">
    <text evidence="2">The sequence shown here is derived from an EMBL/GenBank/DDBJ whole genome shotgun (WGS) entry which is preliminary data.</text>
</comment>
<dbReference type="Proteomes" id="UP001238163">
    <property type="component" value="Unassembled WGS sequence"/>
</dbReference>
<dbReference type="InterPro" id="IPR032719">
    <property type="entry name" value="WbsX"/>
</dbReference>
<dbReference type="PANTHER" id="PTHR41244:SF1">
    <property type="entry name" value="GLYCOSYLTRANSFERASE"/>
    <property type="match status" value="1"/>
</dbReference>
<evidence type="ECO:0000256" key="1">
    <source>
        <dbReference type="SAM" id="SignalP"/>
    </source>
</evidence>
<feature type="signal peptide" evidence="1">
    <location>
        <begin position="1"/>
        <end position="19"/>
    </location>
</feature>
<accession>A0AAE3VIP2</accession>
<evidence type="ECO:0000313" key="2">
    <source>
        <dbReference type="EMBL" id="MDQ0290824.1"/>
    </source>
</evidence>
<evidence type="ECO:0000313" key="3">
    <source>
        <dbReference type="Proteomes" id="UP001238163"/>
    </source>
</evidence>
<dbReference type="RefSeq" id="WP_307262757.1">
    <property type="nucleotide sequence ID" value="NZ_JAUSVL010000001.1"/>
</dbReference>
<name>A0AAE3VIP2_9BACT</name>
<gene>
    <name evidence="2" type="ORF">J3R75_002931</name>
</gene>
<organism evidence="2 3">
    <name type="scientific">Oligosphaera ethanolica</name>
    <dbReference type="NCBI Taxonomy" id="760260"/>
    <lineage>
        <taxon>Bacteria</taxon>
        <taxon>Pseudomonadati</taxon>
        <taxon>Lentisphaerota</taxon>
        <taxon>Oligosphaeria</taxon>
        <taxon>Oligosphaerales</taxon>
        <taxon>Oligosphaeraceae</taxon>
        <taxon>Oligosphaera</taxon>
    </lineage>
</organism>
<keyword evidence="3" id="KW-1185">Reference proteome</keyword>
<dbReference type="Pfam" id="PF14307">
    <property type="entry name" value="Glyco_tran_WbsX"/>
    <property type="match status" value="1"/>
</dbReference>
<dbReference type="AlphaFoldDB" id="A0AAE3VIP2"/>
<dbReference type="EMBL" id="JAUSVL010000001">
    <property type="protein sequence ID" value="MDQ0290824.1"/>
    <property type="molecule type" value="Genomic_DNA"/>
</dbReference>
<feature type="chain" id="PRO_5042037571" evidence="1">
    <location>
        <begin position="20"/>
        <end position="910"/>
    </location>
</feature>
<reference evidence="2" key="1">
    <citation type="submission" date="2023-07" db="EMBL/GenBank/DDBJ databases">
        <title>Genomic Encyclopedia of Type Strains, Phase IV (KMG-IV): sequencing the most valuable type-strain genomes for metagenomic binning, comparative biology and taxonomic classification.</title>
        <authorList>
            <person name="Goeker M."/>
        </authorList>
    </citation>
    <scope>NUCLEOTIDE SEQUENCE</scope>
    <source>
        <strain evidence="2">DSM 24202</strain>
    </source>
</reference>
<sequence>MTRLIAVLGMVLALAAVQAQGIRWDFAEGMDGWRVGRHVEGLRVEDGVLKGRVSGHDPQLISPLFALAPNYRHEFVCRVRVSRVAGQGQLYYTDTTEGPYDGFDAKRVRGFVLTDTPDWQIVRLRPFWQGEKRIQQIRLDLMHGNDCAGVEFELDWLAIEEVAEGDFSNDRRWDFKGNRHDAWTVGAAGWLVSPYLAMTGRSTSWVLVTVRSAAPAWAELSWLSPANSGKPVIPFLVVGDDRAHTYSIPLGTHPQWSGEALQLSVQVVPEHEAPYDLQRVELAAKPHAEADVLCPYFGPAEYPNRVGKRNRMLLRLDNIGHAPASGMLHFRVHDGAVHRLEKDGEPLLSMACVLPADFSETYEFDVLSQTAGDAVVTVEFQVGGELRQRWTAKAMAVTAAPAAPPPGSYVPEPKPAQTDYLIGSYYYPGYGTNRQWREMALYAPWTKPVLGYYDEGNPECIDWQIKWATEHGVNFFLVDWYWEAGRNHNEHWLDGFVKARHKQHFKWALMWANHNRKGTHSREDWIAVTERWLEKYIRTPEYLTLDGKPVVFMWSPRNIREDMGGSAPSAELLALSDRMARDAGLPGIVFYAMNQGGQAQLAQEGYAGYTTYHWFGNARETSRNSRFFAYKAVVDQAADNWDRTAAACDAAGLKFLPVADTGWDARPRHGLNTFVIYDRSVAEFTRHLKDMKTWLDRRGEKMFVLGPWNEWTEGSYIEPCSEFGFEMLRAIRTVFCTDAGVSDDLSPQDMGLGPYDFELNLGQMRQDSWDFRGGQELFGWGALMYLADLRLTPAGLAMTSVGRDPAIRSGDVRLDARAYTALEVTMAIKPAPGEKDFAAFFWGTTFMPINGEANVSCPLHADEGMHRYRFDLAQHPKWQGTLRRLRFDPIQAGDRTITIESIKLVPVAKP</sequence>
<dbReference type="PANTHER" id="PTHR41244">
    <property type="entry name" value="RHAMNAN SYNTHESIS F"/>
    <property type="match status" value="1"/>
</dbReference>
<proteinExistence type="predicted"/>
<protein>
    <submittedName>
        <fullName evidence="2">Uncharacterized protein</fullName>
    </submittedName>
</protein>